<feature type="coiled-coil region" evidence="1">
    <location>
        <begin position="199"/>
        <end position="360"/>
    </location>
</feature>
<keyword evidence="1" id="KW-0175">Coiled coil</keyword>
<evidence type="ECO:0000313" key="3">
    <source>
        <dbReference type="EMBL" id="VDD87657.1"/>
    </source>
</evidence>
<keyword evidence="4" id="KW-1185">Reference proteome</keyword>
<reference evidence="5" key="1">
    <citation type="submission" date="2017-02" db="UniProtKB">
        <authorList>
            <consortium name="WormBaseParasite"/>
        </authorList>
    </citation>
    <scope>IDENTIFICATION</scope>
</reference>
<evidence type="ECO:0000256" key="1">
    <source>
        <dbReference type="SAM" id="Coils"/>
    </source>
</evidence>
<gene>
    <name evidence="3" type="ORF">EVEC_LOCUS2800</name>
</gene>
<evidence type="ECO:0000256" key="2">
    <source>
        <dbReference type="SAM" id="MobiDB-lite"/>
    </source>
</evidence>
<feature type="coiled-coil region" evidence="1">
    <location>
        <begin position="506"/>
        <end position="540"/>
    </location>
</feature>
<dbReference type="STRING" id="51028.A0A0N4UZN2"/>
<dbReference type="AlphaFoldDB" id="A0A0N4UZN2"/>
<evidence type="ECO:0000313" key="5">
    <source>
        <dbReference type="WBParaSite" id="EVEC_0000309201-mRNA-1"/>
    </source>
</evidence>
<dbReference type="SUPFAM" id="SSF90257">
    <property type="entry name" value="Myosin rod fragments"/>
    <property type="match status" value="1"/>
</dbReference>
<evidence type="ECO:0000313" key="4">
    <source>
        <dbReference type="Proteomes" id="UP000274131"/>
    </source>
</evidence>
<dbReference type="Proteomes" id="UP000274131">
    <property type="component" value="Unassembled WGS sequence"/>
</dbReference>
<dbReference type="PANTHER" id="PTHR45615">
    <property type="entry name" value="MYOSIN HEAVY CHAIN, NON-MUSCLE"/>
    <property type="match status" value="1"/>
</dbReference>
<accession>A0A0N4UZN2</accession>
<dbReference type="OrthoDB" id="5791508at2759"/>
<dbReference type="PANTHER" id="PTHR45615:SF80">
    <property type="entry name" value="GRIP DOMAIN-CONTAINING PROTEIN"/>
    <property type="match status" value="1"/>
</dbReference>
<dbReference type="EMBL" id="UXUI01007451">
    <property type="protein sequence ID" value="VDD87657.1"/>
    <property type="molecule type" value="Genomic_DNA"/>
</dbReference>
<dbReference type="Gene3D" id="1.10.287.1490">
    <property type="match status" value="1"/>
</dbReference>
<name>A0A0N4UZN2_ENTVE</name>
<reference evidence="3 4" key="2">
    <citation type="submission" date="2018-10" db="EMBL/GenBank/DDBJ databases">
        <authorList>
            <consortium name="Pathogen Informatics"/>
        </authorList>
    </citation>
    <scope>NUCLEOTIDE SEQUENCE [LARGE SCALE GENOMIC DNA]</scope>
</reference>
<dbReference type="WBParaSite" id="EVEC_0000309201-mRNA-1">
    <property type="protein sequence ID" value="EVEC_0000309201-mRNA-1"/>
    <property type="gene ID" value="EVEC_0000309201"/>
</dbReference>
<organism evidence="5">
    <name type="scientific">Enterobius vermicularis</name>
    <name type="common">Human pinworm</name>
    <dbReference type="NCBI Taxonomy" id="51028"/>
    <lineage>
        <taxon>Eukaryota</taxon>
        <taxon>Metazoa</taxon>
        <taxon>Ecdysozoa</taxon>
        <taxon>Nematoda</taxon>
        <taxon>Chromadorea</taxon>
        <taxon>Rhabditida</taxon>
        <taxon>Spirurina</taxon>
        <taxon>Oxyuridomorpha</taxon>
        <taxon>Oxyuroidea</taxon>
        <taxon>Oxyuridae</taxon>
        <taxon>Enterobius</taxon>
    </lineage>
</organism>
<sequence>MSLAGGGFDKNKGEALLHFVVAIGVKAELAEVGSLTELAGRHVPMLAGTIYTKQLQCIGASAEPLQAYQKAKEVLLRFDSVLCPSKYLDEKQAAGGDPFEICKFLLALLNELRCTYPEAFGGDALINSRLSDDCQRKIADMLNYLDDPDLWDTFKSWPAILMDPSKLCYESPKNARSRIAFSTGPHSHSPLSEAVSTPVARANRKLREKEKRIKELTESLTAKEIEYDDLEKKLRRLDEENKRLFVKLESFTSKTGDYTRLEMENSHLTEQLQNLEQELKDAKCSLTEKRERLALNEEHIVKLQRSYDTVRDGAELLQTQLKEKNEVISRLRADLDTADMHNIESRKQTFEEELRETKSLYNLEKNATRAKVADYEEALASAHARAHELYAKLSLVERWNKENCGRQMEPLVSRVQHLQINFHDLKNDFLAMVEVVQRLIAENKKQKEASDELRIGHENLKELYEKVLCSEKRWKSSAESSFASGKQLRDHCTKLEETLNDVFQIFDATANKASEYEGRIQDLEMEVASLKAENAVLQKKGFDSRLSNVSSACTPRSNLPSGRESDFVPAVEKIKEIDNAQMPENAAYNATASGPHPLPRSEDEGDWMESKSINGVEFRVVTPAKSFSKTYFLDVDSATTCHSDDSISSTPSGRYLELHERNMRSKPHMRTYAYPEVVEAAIEEDTFRNSSSFKPPSQKKKKVLRNSTGAVFGAFIVFGGGVTCGGIDAVTVNFGALV</sequence>
<protein>
    <submittedName>
        <fullName evidence="5">Girdin</fullName>
    </submittedName>
</protein>
<proteinExistence type="predicted"/>
<feature type="region of interest" description="Disordered" evidence="2">
    <location>
        <begin position="588"/>
        <end position="607"/>
    </location>
</feature>